<dbReference type="Gene3D" id="1.20.144.10">
    <property type="entry name" value="Phosphatidic acid phosphatase type 2/haloperoxidase"/>
    <property type="match status" value="1"/>
</dbReference>
<dbReference type="Pfam" id="PF01569">
    <property type="entry name" value="PAP2"/>
    <property type="match status" value="1"/>
</dbReference>
<dbReference type="InterPro" id="IPR017438">
    <property type="entry name" value="ATP-NAD_kinase_N"/>
</dbReference>
<dbReference type="InterPro" id="IPR000326">
    <property type="entry name" value="PAP2/HPO"/>
</dbReference>
<dbReference type="PANTHER" id="PTHR14969:SF13">
    <property type="entry name" value="AT30094P"/>
    <property type="match status" value="1"/>
</dbReference>
<feature type="transmembrane region" description="Helical" evidence="1">
    <location>
        <begin position="50"/>
        <end position="76"/>
    </location>
</feature>
<dbReference type="PROSITE" id="PS50146">
    <property type="entry name" value="DAGK"/>
    <property type="match status" value="1"/>
</dbReference>
<gene>
    <name evidence="3" type="ORF">FM114_12740</name>
</gene>
<dbReference type="SMART" id="SM00046">
    <property type="entry name" value="DAGKc"/>
    <property type="match status" value="1"/>
</dbReference>
<keyword evidence="1" id="KW-1133">Transmembrane helix</keyword>
<dbReference type="InterPro" id="IPR045540">
    <property type="entry name" value="YegS/DAGK_C"/>
</dbReference>
<dbReference type="SUPFAM" id="SSF111331">
    <property type="entry name" value="NAD kinase/diacylglycerol kinase-like"/>
    <property type="match status" value="1"/>
</dbReference>
<dbReference type="InterPro" id="IPR036938">
    <property type="entry name" value="PAP2/HPO_sf"/>
</dbReference>
<dbReference type="EMBL" id="FUKQ01000047">
    <property type="protein sequence ID" value="SJN41418.1"/>
    <property type="molecule type" value="Genomic_DNA"/>
</dbReference>
<dbReference type="SMART" id="SM00014">
    <property type="entry name" value="acidPPc"/>
    <property type="match status" value="1"/>
</dbReference>
<evidence type="ECO:0000256" key="1">
    <source>
        <dbReference type="SAM" id="Phobius"/>
    </source>
</evidence>
<feature type="transmembrane region" description="Helical" evidence="1">
    <location>
        <begin position="83"/>
        <end position="105"/>
    </location>
</feature>
<keyword evidence="1" id="KW-0812">Transmembrane</keyword>
<reference evidence="3 4" key="1">
    <citation type="submission" date="2017-02" db="EMBL/GenBank/DDBJ databases">
        <authorList>
            <person name="Peterson S.W."/>
        </authorList>
    </citation>
    <scope>NUCLEOTIDE SEQUENCE [LARGE SCALE GENOMIC DNA]</scope>
    <source>
        <strain evidence="3 4">LSP_Lj1</strain>
    </source>
</reference>
<organism evidence="3 4">
    <name type="scientific">Luteococcus japonicus LSP_Lj1</name>
    <dbReference type="NCBI Taxonomy" id="1255658"/>
    <lineage>
        <taxon>Bacteria</taxon>
        <taxon>Bacillati</taxon>
        <taxon>Actinomycetota</taxon>
        <taxon>Actinomycetes</taxon>
        <taxon>Propionibacteriales</taxon>
        <taxon>Propionibacteriaceae</taxon>
        <taxon>Luteococcus</taxon>
    </lineage>
</organism>
<evidence type="ECO:0000313" key="3">
    <source>
        <dbReference type="EMBL" id="SJN41418.1"/>
    </source>
</evidence>
<feature type="transmembrane region" description="Helical" evidence="1">
    <location>
        <begin position="183"/>
        <end position="203"/>
    </location>
</feature>
<sequence>MRRHFAPHVLGAALALFVLWTWLALGTSLLQPLDDLSRTHYLAAGSGAAQIWSAIAVVTLPGVLATVLVIVAGWAWRRRLRNLTAALVLSVLFSWGGNFLLKHLFTRPRPSSPLADVITHSGWSYPSGHMTMATTAALMVIATTTTTRQPSDVRYLARVLGGLGVALVACDRFVMNAHWPTDIVAGFLMGLVCASLASIVARVHMLPIPRRRIDQPQPRTCAIVWNPSKVIDRASFRRTVEYELEHGGWEDPLWMQTRPDDPGYSMTRTAIERGVDLVLVAGGDGTVRIVCSELAGSGIPLGIIPAGTGNLLARNLDIPLDEVAAARVAFGGIAKPIDLVKVTIDGDDSTAEHFAVMAGIGIDARIMENTRPELKKTVGSAAYFLAAAQEINAEPMDLTFQVDGQPPERRRAMMAVVGNVGILQGGLQLIPRASATDGLLDLSIASPRNHIDWAAMATRVMALRSERVNRVDQIQAQRVQISVAEEMPYELDGDTAGRATVFEAEVVPQALLLMQP</sequence>
<dbReference type="Gene3D" id="2.60.200.40">
    <property type="match status" value="1"/>
</dbReference>
<keyword evidence="4" id="KW-1185">Reference proteome</keyword>
<feature type="transmembrane region" description="Helical" evidence="1">
    <location>
        <begin position="125"/>
        <end position="143"/>
    </location>
</feature>
<dbReference type="PANTHER" id="PTHR14969">
    <property type="entry name" value="SPHINGOSINE-1-PHOSPHATE PHOSPHOHYDROLASE"/>
    <property type="match status" value="1"/>
</dbReference>
<dbReference type="Pfam" id="PF00781">
    <property type="entry name" value="DAGK_cat"/>
    <property type="match status" value="1"/>
</dbReference>
<keyword evidence="1" id="KW-0472">Membrane</keyword>
<keyword evidence="3" id="KW-0808">Transferase</keyword>
<dbReference type="CDD" id="cd03392">
    <property type="entry name" value="PAP2_like_2"/>
    <property type="match status" value="1"/>
</dbReference>
<dbReference type="STRING" id="1255658.FM114_12740"/>
<dbReference type="SUPFAM" id="SSF48317">
    <property type="entry name" value="Acid phosphatase/Vanadium-dependent haloperoxidase"/>
    <property type="match status" value="1"/>
</dbReference>
<feature type="transmembrane region" description="Helical" evidence="1">
    <location>
        <begin position="155"/>
        <end position="177"/>
    </location>
</feature>
<dbReference type="InterPro" id="IPR001206">
    <property type="entry name" value="Diacylglycerol_kinase_cat_dom"/>
</dbReference>
<keyword evidence="3" id="KW-0418">Kinase</keyword>
<name>A0A1R4KB02_9ACTN</name>
<accession>A0A1R4KB02</accession>
<dbReference type="AlphaFoldDB" id="A0A1R4KB02"/>
<dbReference type="Proteomes" id="UP000188342">
    <property type="component" value="Unassembled WGS sequence"/>
</dbReference>
<protein>
    <submittedName>
        <fullName evidence="3">Conserved protein with diacylglycerol kinase catalytic domain</fullName>
    </submittedName>
</protein>
<dbReference type="GO" id="GO:0016301">
    <property type="term" value="F:kinase activity"/>
    <property type="evidence" value="ECO:0007669"/>
    <property type="project" value="UniProtKB-KW"/>
</dbReference>
<proteinExistence type="predicted"/>
<evidence type="ECO:0000313" key="4">
    <source>
        <dbReference type="Proteomes" id="UP000188342"/>
    </source>
</evidence>
<evidence type="ECO:0000259" key="2">
    <source>
        <dbReference type="PROSITE" id="PS50146"/>
    </source>
</evidence>
<feature type="domain" description="DAGKc" evidence="2">
    <location>
        <begin position="216"/>
        <end position="346"/>
    </location>
</feature>
<dbReference type="Gene3D" id="3.40.50.10330">
    <property type="entry name" value="Probable inorganic polyphosphate/atp-NAD kinase, domain 1"/>
    <property type="match status" value="1"/>
</dbReference>
<dbReference type="InterPro" id="IPR016064">
    <property type="entry name" value="NAD/diacylglycerol_kinase_sf"/>
</dbReference>
<dbReference type="Pfam" id="PF19279">
    <property type="entry name" value="YegS_C"/>
    <property type="match status" value="1"/>
</dbReference>